<dbReference type="GO" id="GO:0003677">
    <property type="term" value="F:DNA binding"/>
    <property type="evidence" value="ECO:0007669"/>
    <property type="project" value="UniProtKB-KW"/>
</dbReference>
<dbReference type="SUPFAM" id="SSF55945">
    <property type="entry name" value="TATA-box binding protein-like"/>
    <property type="match status" value="1"/>
</dbReference>
<keyword evidence="5" id="KW-0804">Transcription</keyword>
<keyword evidence="10" id="KW-1185">Reference proteome</keyword>
<keyword evidence="2" id="KW-0677">Repeat</keyword>
<reference evidence="9 10" key="1">
    <citation type="journal article" date="2024" name="Proc. Natl. Acad. Sci. U.S.A.">
        <title>The genetic regulatory architecture and epigenomic basis for age-related changes in rattlesnake venom.</title>
        <authorList>
            <person name="Hogan M.P."/>
            <person name="Holding M.L."/>
            <person name="Nystrom G.S."/>
            <person name="Colston T.J."/>
            <person name="Bartlett D.A."/>
            <person name="Mason A.J."/>
            <person name="Ellsworth S.A."/>
            <person name="Rautsaw R.M."/>
            <person name="Lawrence K.C."/>
            <person name="Strickland J.L."/>
            <person name="He B."/>
            <person name="Fraser P."/>
            <person name="Margres M.J."/>
            <person name="Gilbert D.M."/>
            <person name="Gibbs H.L."/>
            <person name="Parkinson C.L."/>
            <person name="Rokyta D.R."/>
        </authorList>
    </citation>
    <scope>NUCLEOTIDE SEQUENCE [LARGE SCALE GENOMIC DNA]</scope>
    <source>
        <strain evidence="9">DRR0105</strain>
    </source>
</reference>
<evidence type="ECO:0000256" key="3">
    <source>
        <dbReference type="ARBA" id="ARBA00023054"/>
    </source>
</evidence>
<keyword evidence="4" id="KW-0238">DNA-binding</keyword>
<dbReference type="PANTHER" id="PTHR13664:SF0">
    <property type="entry name" value="BECLIN 1-ASSOCIATED AUTOPHAGY-RELATED KEY REGULATOR"/>
    <property type="match status" value="1"/>
</dbReference>
<evidence type="ECO:0000256" key="1">
    <source>
        <dbReference type="ARBA" id="ARBA00005560"/>
    </source>
</evidence>
<dbReference type="GO" id="GO:0043495">
    <property type="term" value="F:protein-membrane adaptor activity"/>
    <property type="evidence" value="ECO:0007669"/>
    <property type="project" value="TreeGrafter"/>
</dbReference>
<dbReference type="GO" id="GO:0035032">
    <property type="term" value="C:phosphatidylinositol 3-kinase complex, class III"/>
    <property type="evidence" value="ECO:0007669"/>
    <property type="project" value="TreeGrafter"/>
</dbReference>
<feature type="region of interest" description="Disordered" evidence="8">
    <location>
        <begin position="1"/>
        <end position="83"/>
    </location>
</feature>
<evidence type="ECO:0000313" key="9">
    <source>
        <dbReference type="EMBL" id="KAK9409318.1"/>
    </source>
</evidence>
<proteinExistence type="inferred from homology"/>
<comment type="similarity">
    <text evidence="1">Belongs to the TBP family.</text>
</comment>
<dbReference type="GO" id="GO:0016240">
    <property type="term" value="P:autophagosome membrane docking"/>
    <property type="evidence" value="ECO:0007669"/>
    <property type="project" value="TreeGrafter"/>
</dbReference>
<dbReference type="FunFam" id="3.30.310.10:FF:000001">
    <property type="entry name" value="TATA-box-binding protein 2"/>
    <property type="match status" value="1"/>
</dbReference>
<dbReference type="GO" id="GO:0000045">
    <property type="term" value="P:autophagosome assembly"/>
    <property type="evidence" value="ECO:0007669"/>
    <property type="project" value="TreeGrafter"/>
</dbReference>
<feature type="region of interest" description="Disordered" evidence="8">
    <location>
        <begin position="657"/>
        <end position="689"/>
    </location>
</feature>
<dbReference type="Pfam" id="PF10186">
    <property type="entry name" value="ATG14"/>
    <property type="match status" value="1"/>
</dbReference>
<organism evidence="9 10">
    <name type="scientific">Crotalus adamanteus</name>
    <name type="common">Eastern diamondback rattlesnake</name>
    <dbReference type="NCBI Taxonomy" id="8729"/>
    <lineage>
        <taxon>Eukaryota</taxon>
        <taxon>Metazoa</taxon>
        <taxon>Chordata</taxon>
        <taxon>Craniata</taxon>
        <taxon>Vertebrata</taxon>
        <taxon>Euteleostomi</taxon>
        <taxon>Lepidosauria</taxon>
        <taxon>Squamata</taxon>
        <taxon>Bifurcata</taxon>
        <taxon>Unidentata</taxon>
        <taxon>Episquamata</taxon>
        <taxon>Toxicofera</taxon>
        <taxon>Serpentes</taxon>
        <taxon>Colubroidea</taxon>
        <taxon>Viperidae</taxon>
        <taxon>Crotalinae</taxon>
        <taxon>Crotalus</taxon>
    </lineage>
</organism>
<evidence type="ECO:0000256" key="2">
    <source>
        <dbReference type="ARBA" id="ARBA00022737"/>
    </source>
</evidence>
<dbReference type="GO" id="GO:0035014">
    <property type="term" value="F:phosphatidylinositol 3-kinase regulator activity"/>
    <property type="evidence" value="ECO:0007669"/>
    <property type="project" value="TreeGrafter"/>
</dbReference>
<evidence type="ECO:0000256" key="5">
    <source>
        <dbReference type="ARBA" id="ARBA00023163"/>
    </source>
</evidence>
<feature type="region of interest" description="Disordered" evidence="8">
    <location>
        <begin position="93"/>
        <end position="112"/>
    </location>
</feature>
<comment type="subunit">
    <text evidence="6">Belongs to the TFIID complex together with the TBP-associated factors (TAFs). Binds DNA as monomer.</text>
</comment>
<dbReference type="InterPro" id="IPR018791">
    <property type="entry name" value="UV_resistance/autophagy_Atg14"/>
</dbReference>
<dbReference type="InterPro" id="IPR030491">
    <property type="entry name" value="TBP_CS"/>
</dbReference>
<evidence type="ECO:0000256" key="6">
    <source>
        <dbReference type="ARBA" id="ARBA00063701"/>
    </source>
</evidence>
<dbReference type="InterPro" id="IPR012295">
    <property type="entry name" value="TBP_dom_sf"/>
</dbReference>
<evidence type="ECO:0000256" key="7">
    <source>
        <dbReference type="SAM" id="Coils"/>
    </source>
</evidence>
<feature type="compositionally biased region" description="Polar residues" evidence="8">
    <location>
        <begin position="17"/>
        <end position="29"/>
    </location>
</feature>
<name>A0AAW1C5J9_CROAD</name>
<feature type="coiled-coil region" evidence="7">
    <location>
        <begin position="391"/>
        <end position="428"/>
    </location>
</feature>
<dbReference type="GO" id="GO:0005776">
    <property type="term" value="C:autophagosome"/>
    <property type="evidence" value="ECO:0007669"/>
    <property type="project" value="TreeGrafter"/>
</dbReference>
<feature type="compositionally biased region" description="Acidic residues" evidence="8">
    <location>
        <begin position="665"/>
        <end position="683"/>
    </location>
</feature>
<gene>
    <name evidence="9" type="ORF">NXF25_000493</name>
</gene>
<accession>A0AAW1C5J9</accession>
<dbReference type="PROSITE" id="PS00351">
    <property type="entry name" value="TFIID"/>
    <property type="match status" value="1"/>
</dbReference>
<dbReference type="InterPro" id="IPR000814">
    <property type="entry name" value="TBP"/>
</dbReference>
<dbReference type="EMBL" id="JAOTOJ010000001">
    <property type="protein sequence ID" value="KAK9409318.1"/>
    <property type="molecule type" value="Genomic_DNA"/>
</dbReference>
<dbReference type="GO" id="GO:0009267">
    <property type="term" value="P:cellular response to starvation"/>
    <property type="evidence" value="ECO:0007669"/>
    <property type="project" value="TreeGrafter"/>
</dbReference>
<evidence type="ECO:0000256" key="8">
    <source>
        <dbReference type="SAM" id="MobiDB-lite"/>
    </source>
</evidence>
<protein>
    <submittedName>
        <fullName evidence="9">Beclin 1-associated autophagy-related key regulator</fullName>
    </submittedName>
</protein>
<dbReference type="GO" id="GO:0097629">
    <property type="term" value="C:extrinsic component of omegasome membrane"/>
    <property type="evidence" value="ECO:0007669"/>
    <property type="project" value="TreeGrafter"/>
</dbReference>
<evidence type="ECO:0000256" key="4">
    <source>
        <dbReference type="ARBA" id="ARBA00023125"/>
    </source>
</evidence>
<comment type="caution">
    <text evidence="9">The sequence shown here is derived from an EMBL/GenBank/DDBJ whole genome shotgun (WGS) entry which is preliminary data.</text>
</comment>
<sequence>MDGEFSLESYLDECSSQDDLPSNSPQMYSPMSPFGSDLPISAIPGTLFTPQPDQDKDFSSVDLSFLPDDFGQDGKHGNNNNMLEEYQSPQLGIQGSGIFSEDSGGSKQRDENAIQPLPDLSGTCPSMAPMTPVTPTSEASGIIPQLQNIVATVNLACKLDLKNIALQARNAEYNPKRFAAVIMRIREPRTTALIFSSGKMVCTGAKSEEQSRLAARKYARVVQKLGFPAKFLDFKIQNMVGSCDPITNMASSRGDGWAGQSWRRPGIVAAAEGPYPSETEAGAEGLYVAVERCPLCNSTRRRLTCAKCVRSGDFVFFDGRDSERFSEKKERLKHLRKKQHEFQSQLLKAIEGKQIADQLRWKIMSCKMRIEQLKQTICKENEEIVKNSEWLLRIKDENQKLYRRAQRHQEKKEKIQRHNRKLGELVEKKNYDLRSHHEHLADLRRSHVLELTSVIFPIEEVKIGVRDSTDVSSESDNAMTSSTVSKLAEARRTTYLSGRWVCDDHNGDTSIGITGPWITLPNNGDYSAYYNWVEEKKTTQGPDMEHNNPAHTISAALCYATQLTNILSLILDVNLPKKLYNSEFCGENLSRRKFTWAVKKLNANILYLCFSQHVNLDLLHPLHTLRNLMYLVSPETEHLGRSGPFEISADLEDSMEFVDPSGAGETDESGDEHISDEETDLGTDWENLPSPRFCDIPSQPVEMLQSQSTQASQPIASSSAGGMISSAAASVTSWFKAYTGHR</sequence>
<dbReference type="GO" id="GO:0000423">
    <property type="term" value="P:mitophagy"/>
    <property type="evidence" value="ECO:0007669"/>
    <property type="project" value="TreeGrafter"/>
</dbReference>
<keyword evidence="3 7" id="KW-0175">Coiled coil</keyword>
<dbReference type="GO" id="GO:0097632">
    <property type="term" value="C:extrinsic component of phagophore assembly site membrane"/>
    <property type="evidence" value="ECO:0007669"/>
    <property type="project" value="TreeGrafter"/>
</dbReference>
<dbReference type="PANTHER" id="PTHR13664">
    <property type="entry name" value="BECLIN 1-ASSOCIATED AUTOPHAGY-RELATED KEY REGULATOR"/>
    <property type="match status" value="1"/>
</dbReference>
<dbReference type="Gene3D" id="3.30.310.10">
    <property type="entry name" value="TATA-Binding Protein"/>
    <property type="match status" value="1"/>
</dbReference>
<dbReference type="AlphaFoldDB" id="A0AAW1C5J9"/>
<dbReference type="PRINTS" id="PR00686">
    <property type="entry name" value="TIFACTORIID"/>
</dbReference>
<dbReference type="GO" id="GO:0006352">
    <property type="term" value="P:DNA-templated transcription initiation"/>
    <property type="evidence" value="ECO:0007669"/>
    <property type="project" value="InterPro"/>
</dbReference>
<dbReference type="Pfam" id="PF00352">
    <property type="entry name" value="TBP"/>
    <property type="match status" value="1"/>
</dbReference>
<evidence type="ECO:0000313" key="10">
    <source>
        <dbReference type="Proteomes" id="UP001474421"/>
    </source>
</evidence>
<dbReference type="Proteomes" id="UP001474421">
    <property type="component" value="Unassembled WGS sequence"/>
</dbReference>